<protein>
    <submittedName>
        <fullName evidence="1">Uncharacterized protein</fullName>
    </submittedName>
</protein>
<dbReference type="Proteomes" id="UP000821845">
    <property type="component" value="Chromosome 1"/>
</dbReference>
<accession>A0ACB7TN08</accession>
<gene>
    <name evidence="1" type="ORF">HPB50_012312</name>
</gene>
<dbReference type="EMBL" id="CM023481">
    <property type="protein sequence ID" value="KAH6946224.1"/>
    <property type="molecule type" value="Genomic_DNA"/>
</dbReference>
<sequence>MGDFSTSQGAVLRSYSIAPSCASPKPSDKFLEYTMPSMQMTSQSEPASAIWAKSSKPYNGPPLSLNISGARVVWMCSAMKCEHLLSRNKASGNAPLDVRLNRTPIQQAETIRILGAHFNHRVH</sequence>
<comment type="caution">
    <text evidence="1">The sequence shown here is derived from an EMBL/GenBank/DDBJ whole genome shotgun (WGS) entry which is preliminary data.</text>
</comment>
<reference evidence="1" key="1">
    <citation type="submission" date="2020-05" db="EMBL/GenBank/DDBJ databases">
        <title>Large-scale comparative analyses of tick genomes elucidate their genetic diversity and vector capacities.</title>
        <authorList>
            <person name="Jia N."/>
            <person name="Wang J."/>
            <person name="Shi W."/>
            <person name="Du L."/>
            <person name="Sun Y."/>
            <person name="Zhan W."/>
            <person name="Jiang J."/>
            <person name="Wang Q."/>
            <person name="Zhang B."/>
            <person name="Ji P."/>
            <person name="Sakyi L.B."/>
            <person name="Cui X."/>
            <person name="Yuan T."/>
            <person name="Jiang B."/>
            <person name="Yang W."/>
            <person name="Lam T.T.-Y."/>
            <person name="Chang Q."/>
            <person name="Ding S."/>
            <person name="Wang X."/>
            <person name="Zhu J."/>
            <person name="Ruan X."/>
            <person name="Zhao L."/>
            <person name="Wei J."/>
            <person name="Que T."/>
            <person name="Du C."/>
            <person name="Cheng J."/>
            <person name="Dai P."/>
            <person name="Han X."/>
            <person name="Huang E."/>
            <person name="Gao Y."/>
            <person name="Liu J."/>
            <person name="Shao H."/>
            <person name="Ye R."/>
            <person name="Li L."/>
            <person name="Wei W."/>
            <person name="Wang X."/>
            <person name="Wang C."/>
            <person name="Yang T."/>
            <person name="Huo Q."/>
            <person name="Li W."/>
            <person name="Guo W."/>
            <person name="Chen H."/>
            <person name="Zhou L."/>
            <person name="Ni X."/>
            <person name="Tian J."/>
            <person name="Zhou Y."/>
            <person name="Sheng Y."/>
            <person name="Liu T."/>
            <person name="Pan Y."/>
            <person name="Xia L."/>
            <person name="Li J."/>
            <person name="Zhao F."/>
            <person name="Cao W."/>
        </authorList>
    </citation>
    <scope>NUCLEOTIDE SEQUENCE</scope>
    <source>
        <strain evidence="1">Hyas-2018</strain>
    </source>
</reference>
<proteinExistence type="predicted"/>
<evidence type="ECO:0000313" key="2">
    <source>
        <dbReference type="Proteomes" id="UP000821845"/>
    </source>
</evidence>
<evidence type="ECO:0000313" key="1">
    <source>
        <dbReference type="EMBL" id="KAH6946224.1"/>
    </source>
</evidence>
<name>A0ACB7TN08_HYAAI</name>
<organism evidence="1 2">
    <name type="scientific">Hyalomma asiaticum</name>
    <name type="common">Tick</name>
    <dbReference type="NCBI Taxonomy" id="266040"/>
    <lineage>
        <taxon>Eukaryota</taxon>
        <taxon>Metazoa</taxon>
        <taxon>Ecdysozoa</taxon>
        <taxon>Arthropoda</taxon>
        <taxon>Chelicerata</taxon>
        <taxon>Arachnida</taxon>
        <taxon>Acari</taxon>
        <taxon>Parasitiformes</taxon>
        <taxon>Ixodida</taxon>
        <taxon>Ixodoidea</taxon>
        <taxon>Ixodidae</taxon>
        <taxon>Hyalomminae</taxon>
        <taxon>Hyalomma</taxon>
    </lineage>
</organism>
<keyword evidence="2" id="KW-1185">Reference proteome</keyword>